<feature type="domain" description="FAD-binding" evidence="5">
    <location>
        <begin position="2"/>
        <end position="234"/>
    </location>
</feature>
<protein>
    <submittedName>
        <fullName evidence="6">Pentachlorophenol monooxygenase</fullName>
    </submittedName>
</protein>
<feature type="non-terminal residue" evidence="6">
    <location>
        <position position="1"/>
    </location>
</feature>
<dbReference type="Proteomes" id="UP000037020">
    <property type="component" value="Unassembled WGS sequence"/>
</dbReference>
<evidence type="ECO:0000256" key="3">
    <source>
        <dbReference type="ARBA" id="ARBA00022630"/>
    </source>
</evidence>
<proteinExistence type="inferred from homology"/>
<dbReference type="InterPro" id="IPR002938">
    <property type="entry name" value="FAD-bd"/>
</dbReference>
<comment type="caution">
    <text evidence="6">The sequence shown here is derived from an EMBL/GenBank/DDBJ whole genome shotgun (WGS) entry which is preliminary data.</text>
</comment>
<evidence type="ECO:0000313" key="7">
    <source>
        <dbReference type="Proteomes" id="UP000037020"/>
    </source>
</evidence>
<dbReference type="SUPFAM" id="SSF51905">
    <property type="entry name" value="FAD/NAD(P)-binding domain"/>
    <property type="match status" value="1"/>
</dbReference>
<organism evidence="6 7">
    <name type="scientific">Streptomyces varsoviensis</name>
    <dbReference type="NCBI Taxonomy" id="67373"/>
    <lineage>
        <taxon>Bacteria</taxon>
        <taxon>Bacillati</taxon>
        <taxon>Actinomycetota</taxon>
        <taxon>Actinomycetes</taxon>
        <taxon>Kitasatosporales</taxon>
        <taxon>Streptomycetaceae</taxon>
        <taxon>Streptomyces</taxon>
    </lineage>
</organism>
<evidence type="ECO:0000313" key="6">
    <source>
        <dbReference type="EMBL" id="KOG89824.1"/>
    </source>
</evidence>
<sequence>SRTQEVLRERLAELGGKVEFGVRLTHFAQDAEGVTAELSGPGDAFERVRVAYLIGSDGGRSTVRAALGTTFTGETVDPTPMLTADMEMDEAGLVRTHWHTWNSHPDGAVAMCPLPHSNLFQTYIRFDGGDPDPAPEAVRRVVTERTGLPAGEVRWASVFRTRAAMAEHFREGRVFLAGDAAHIHSPAGGQGLNTSIQDAYNLGWKLAAVLRGGAPDALLDSYEAERLPVAAGVLGLSTRLHRGTTTGPLSSHRGPEGHQLALGYRDSPLSVERRTGLADTALRAGDRAPDAPCKDARTGEARRLFDLFRGPHFTLLALGDTELPTSVDGLTPRVRTYRIAGPTPDLLDPDAHATRAYADHGLFLIRPDGYVGLATNEAADVAGYWPVGG</sequence>
<evidence type="ECO:0000256" key="1">
    <source>
        <dbReference type="ARBA" id="ARBA00001974"/>
    </source>
</evidence>
<reference evidence="6 7" key="1">
    <citation type="submission" date="2015-07" db="EMBL/GenBank/DDBJ databases">
        <authorList>
            <person name="Ju K.-S."/>
            <person name="Doroghazi J.R."/>
            <person name="Metcalf W.W."/>
        </authorList>
    </citation>
    <scope>NUCLEOTIDE SEQUENCE [LARGE SCALE GENOMIC DNA]</scope>
    <source>
        <strain evidence="6 7">NRRL B-3589</strain>
    </source>
</reference>
<dbReference type="SUPFAM" id="SSF52833">
    <property type="entry name" value="Thioredoxin-like"/>
    <property type="match status" value="1"/>
</dbReference>
<keyword evidence="3" id="KW-0285">Flavoprotein</keyword>
<dbReference type="Pfam" id="PF21274">
    <property type="entry name" value="Rng_hyd_C"/>
    <property type="match status" value="1"/>
</dbReference>
<dbReference type="InterPro" id="IPR050641">
    <property type="entry name" value="RIFMO-like"/>
</dbReference>
<dbReference type="GO" id="GO:0004497">
    <property type="term" value="F:monooxygenase activity"/>
    <property type="evidence" value="ECO:0007669"/>
    <property type="project" value="UniProtKB-KW"/>
</dbReference>
<dbReference type="Pfam" id="PF01494">
    <property type="entry name" value="FAD_binding_3"/>
    <property type="match status" value="1"/>
</dbReference>
<comment type="cofactor">
    <cofactor evidence="1">
        <name>FAD</name>
        <dbReference type="ChEBI" id="CHEBI:57692"/>
    </cofactor>
</comment>
<dbReference type="Gene3D" id="3.40.30.120">
    <property type="match status" value="1"/>
</dbReference>
<dbReference type="EMBL" id="LGUT01001016">
    <property type="protein sequence ID" value="KOG89824.1"/>
    <property type="molecule type" value="Genomic_DNA"/>
</dbReference>
<keyword evidence="4" id="KW-0274">FAD</keyword>
<dbReference type="Gene3D" id="3.30.70.2450">
    <property type="match status" value="1"/>
</dbReference>
<comment type="similarity">
    <text evidence="2">Belongs to the PheA/TfdB FAD monooxygenase family.</text>
</comment>
<keyword evidence="6" id="KW-0560">Oxidoreductase</keyword>
<dbReference type="InterPro" id="IPR036188">
    <property type="entry name" value="FAD/NAD-bd_sf"/>
</dbReference>
<evidence type="ECO:0000259" key="5">
    <source>
        <dbReference type="Pfam" id="PF01494"/>
    </source>
</evidence>
<keyword evidence="6" id="KW-0503">Monooxygenase</keyword>
<feature type="non-terminal residue" evidence="6">
    <location>
        <position position="389"/>
    </location>
</feature>
<dbReference type="PRINTS" id="PR00420">
    <property type="entry name" value="RNGMNOXGNASE"/>
</dbReference>
<dbReference type="PANTHER" id="PTHR43004:SF19">
    <property type="entry name" value="BINDING MONOOXYGENASE, PUTATIVE (JCVI)-RELATED"/>
    <property type="match status" value="1"/>
</dbReference>
<evidence type="ECO:0000256" key="4">
    <source>
        <dbReference type="ARBA" id="ARBA00022827"/>
    </source>
</evidence>
<dbReference type="Gene3D" id="3.50.50.60">
    <property type="entry name" value="FAD/NAD(P)-binding domain"/>
    <property type="match status" value="1"/>
</dbReference>
<name>A0ABR5J8Q3_9ACTN</name>
<keyword evidence="7" id="KW-1185">Reference proteome</keyword>
<dbReference type="InterPro" id="IPR036249">
    <property type="entry name" value="Thioredoxin-like_sf"/>
</dbReference>
<dbReference type="PANTHER" id="PTHR43004">
    <property type="entry name" value="TRK SYSTEM POTASSIUM UPTAKE PROTEIN"/>
    <property type="match status" value="1"/>
</dbReference>
<evidence type="ECO:0000256" key="2">
    <source>
        <dbReference type="ARBA" id="ARBA00007801"/>
    </source>
</evidence>
<gene>
    <name evidence="6" type="ORF">ADK38_12135</name>
</gene>
<accession>A0ABR5J8Q3</accession>